<dbReference type="PaxDb" id="411902-CLOBOL_05447"/>
<evidence type="ECO:0000313" key="2">
    <source>
        <dbReference type="Proteomes" id="UP000005396"/>
    </source>
</evidence>
<accession>A8RZL7</accession>
<dbReference type="AlphaFoldDB" id="A8RZL7"/>
<name>A8RZL7_ENTBW</name>
<reference evidence="1 2" key="1">
    <citation type="submission" date="2007-08" db="EMBL/GenBank/DDBJ databases">
        <authorList>
            <person name="Fulton L."/>
            <person name="Clifton S."/>
            <person name="Fulton B."/>
            <person name="Xu J."/>
            <person name="Minx P."/>
            <person name="Pepin K.H."/>
            <person name="Johnson M."/>
            <person name="Thiruvilangam P."/>
            <person name="Bhonagiri V."/>
            <person name="Nash W.E."/>
            <person name="Mardis E.R."/>
            <person name="Wilson R.K."/>
        </authorList>
    </citation>
    <scope>NUCLEOTIDE SEQUENCE [LARGE SCALE GENOMIC DNA]</scope>
    <source>
        <strain evidence="2">ATCC BAA-613 / DSM 15670 / CCUG 46953 / JCM 12243 / WAL 16351</strain>
    </source>
</reference>
<gene>
    <name evidence="1" type="ORF">CLOBOL_05447</name>
</gene>
<comment type="caution">
    <text evidence="1">The sequence shown here is derived from an EMBL/GenBank/DDBJ whole genome shotgun (WGS) entry which is preliminary data.</text>
</comment>
<protein>
    <submittedName>
        <fullName evidence="1">Uncharacterized protein</fullName>
    </submittedName>
</protein>
<organism evidence="1 2">
    <name type="scientific">Enterocloster bolteae (strain ATCC BAA-613 / DSM 15670 / CCUG 46953 / JCM 12243 / WAL 16351)</name>
    <name type="common">Clostridium bolteae</name>
    <dbReference type="NCBI Taxonomy" id="411902"/>
    <lineage>
        <taxon>Bacteria</taxon>
        <taxon>Bacillati</taxon>
        <taxon>Bacillota</taxon>
        <taxon>Clostridia</taxon>
        <taxon>Lachnospirales</taxon>
        <taxon>Lachnospiraceae</taxon>
        <taxon>Enterocloster</taxon>
    </lineage>
</organism>
<dbReference type="HOGENOM" id="CLU_3287312_0_0_9"/>
<evidence type="ECO:0000313" key="1">
    <source>
        <dbReference type="EMBL" id="EDP14279.1"/>
    </source>
</evidence>
<dbReference type="EMBL" id="ABCC02000040">
    <property type="protein sequence ID" value="EDP14279.1"/>
    <property type="molecule type" value="Genomic_DNA"/>
</dbReference>
<dbReference type="Proteomes" id="UP000005396">
    <property type="component" value="Unassembled WGS sequence"/>
</dbReference>
<reference evidence="1 2" key="2">
    <citation type="submission" date="2007-09" db="EMBL/GenBank/DDBJ databases">
        <title>Draft genome sequence of Clostridium bolteae (ATCC BAA-613).</title>
        <authorList>
            <person name="Sudarsanam P."/>
            <person name="Ley R."/>
            <person name="Guruge J."/>
            <person name="Turnbaugh P.J."/>
            <person name="Mahowald M."/>
            <person name="Liep D."/>
            <person name="Gordon J."/>
        </authorList>
    </citation>
    <scope>NUCLEOTIDE SEQUENCE [LARGE SCALE GENOMIC DNA]</scope>
    <source>
        <strain evidence="2">ATCC BAA-613 / DSM 15670 / CCUG 46953 / JCM 12243 / WAL 16351</strain>
    </source>
</reference>
<proteinExistence type="predicted"/>
<sequence>MFSITVIDSLYVRQTGCAIRIISNLLVNTHLFFVHECKIF</sequence>